<accession>A0A4V6DGV8</accession>
<keyword evidence="5 6" id="KW-0486">Methionine biosynthesis</keyword>
<evidence type="ECO:0000256" key="5">
    <source>
        <dbReference type="ARBA" id="ARBA00023167"/>
    </source>
</evidence>
<keyword evidence="8" id="KW-1185">Reference proteome</keyword>
<evidence type="ECO:0000256" key="2">
    <source>
        <dbReference type="ARBA" id="ARBA00022723"/>
    </source>
</evidence>
<dbReference type="GO" id="GO:0005634">
    <property type="term" value="C:nucleus"/>
    <property type="evidence" value="ECO:0007669"/>
    <property type="project" value="UniProtKB-SubCell"/>
</dbReference>
<gene>
    <name evidence="6 7" type="primary">UTR4</name>
    <name evidence="7" type="ORF">CTA1_3217</name>
</gene>
<evidence type="ECO:0000313" key="8">
    <source>
        <dbReference type="Proteomes" id="UP000310108"/>
    </source>
</evidence>
<dbReference type="GO" id="GO:0043874">
    <property type="term" value="F:acireductone synthase activity"/>
    <property type="evidence" value="ECO:0007669"/>
    <property type="project" value="UniProtKB-EC"/>
</dbReference>
<comment type="pathway">
    <text evidence="6">Amino-acid biosynthesis; L-methionine biosynthesis via salvage pathway; L-methionine from S-methyl-5-thio-alpha-D-ribose 1-phosphate: step 3/6.</text>
</comment>
<dbReference type="Gene3D" id="1.10.720.60">
    <property type="match status" value="1"/>
</dbReference>
<comment type="catalytic activity">
    <reaction evidence="6">
        <text>5-methylsulfanyl-2,3-dioxopentyl phosphate + H2O = 1,2-dihydroxy-5-(methylsulfanyl)pent-1-en-3-one + phosphate</text>
        <dbReference type="Rhea" id="RHEA:21700"/>
        <dbReference type="ChEBI" id="CHEBI:15377"/>
        <dbReference type="ChEBI" id="CHEBI:43474"/>
        <dbReference type="ChEBI" id="CHEBI:49252"/>
        <dbReference type="ChEBI" id="CHEBI:58828"/>
        <dbReference type="EC" id="3.1.3.77"/>
    </reaction>
</comment>
<dbReference type="InterPro" id="IPR023214">
    <property type="entry name" value="HAD_sf"/>
</dbReference>
<dbReference type="OrthoDB" id="272500at2759"/>
<dbReference type="SFLD" id="SFLDS00003">
    <property type="entry name" value="Haloacid_Dehalogenase"/>
    <property type="match status" value="1"/>
</dbReference>
<dbReference type="SUPFAM" id="SSF56784">
    <property type="entry name" value="HAD-like"/>
    <property type="match status" value="1"/>
</dbReference>
<feature type="binding site" evidence="6">
    <location>
        <begin position="128"/>
        <end position="129"/>
    </location>
    <ligand>
        <name>substrate</name>
    </ligand>
</feature>
<keyword evidence="6" id="KW-0539">Nucleus</keyword>
<dbReference type="Pfam" id="PF00702">
    <property type="entry name" value="Hydrolase"/>
    <property type="match status" value="1"/>
</dbReference>
<dbReference type="PANTHER" id="PTHR20371:SF1">
    <property type="entry name" value="ENOLASE-PHOSPHATASE E1"/>
    <property type="match status" value="1"/>
</dbReference>
<dbReference type="CDD" id="cd01629">
    <property type="entry name" value="HAD_EP"/>
    <property type="match status" value="1"/>
</dbReference>
<comment type="cofactor">
    <cofactor evidence="6">
        <name>Mg(2+)</name>
        <dbReference type="ChEBI" id="CHEBI:18420"/>
    </cofactor>
    <text evidence="6">Binds 1 Mg(2+) ion per subunit.</text>
</comment>
<comment type="subcellular location">
    <subcellularLocation>
        <location evidence="6">Cytoplasm</location>
    </subcellularLocation>
    <subcellularLocation>
        <location evidence="6">Nucleus</location>
    </subcellularLocation>
</comment>
<dbReference type="GO" id="GO:0019509">
    <property type="term" value="P:L-methionine salvage from methylthioadenosine"/>
    <property type="evidence" value="ECO:0007669"/>
    <property type="project" value="UniProtKB-UniRule"/>
</dbReference>
<dbReference type="Gene3D" id="3.40.50.1000">
    <property type="entry name" value="HAD superfamily/HAD-like"/>
    <property type="match status" value="1"/>
</dbReference>
<dbReference type="InterPro" id="IPR036412">
    <property type="entry name" value="HAD-like_sf"/>
</dbReference>
<keyword evidence="1 6" id="KW-0028">Amino-acid biosynthesis</keyword>
<dbReference type="InterPro" id="IPR027511">
    <property type="entry name" value="ENOPH1_eukaryotes"/>
</dbReference>
<feature type="binding site" evidence="6">
    <location>
        <position position="16"/>
    </location>
    <ligand>
        <name>Mg(2+)</name>
        <dbReference type="ChEBI" id="CHEBI:18420"/>
    </ligand>
</feature>
<dbReference type="PANTHER" id="PTHR20371">
    <property type="entry name" value="ENOLASE-PHOSPHATASE E1"/>
    <property type="match status" value="1"/>
</dbReference>
<dbReference type="InterPro" id="IPR023943">
    <property type="entry name" value="Enolase-ppase_E1"/>
</dbReference>
<feature type="binding site" evidence="6">
    <location>
        <position position="191"/>
    </location>
    <ligand>
        <name>Mg(2+)</name>
        <dbReference type="ChEBI" id="CHEBI:18420"/>
    </ligand>
</feature>
<feature type="binding site" evidence="6">
    <location>
        <position position="14"/>
    </location>
    <ligand>
        <name>Mg(2+)</name>
        <dbReference type="ChEBI" id="CHEBI:18420"/>
    </ligand>
</feature>
<dbReference type="SFLD" id="SFLDG01129">
    <property type="entry name" value="C1.5:_HAD__Beta-PGM__Phosphata"/>
    <property type="match status" value="1"/>
</dbReference>
<comment type="pathway">
    <text evidence="6">Amino-acid biosynthesis; L-methionine biosynthesis via salvage pathway; L-methionine from S-methyl-5-thio-alpha-D-ribose 1-phosphate: step 4/6.</text>
</comment>
<proteinExistence type="inferred from homology"/>
<dbReference type="UniPathway" id="UPA00904">
    <property type="reaction ID" value="UER00876"/>
</dbReference>
<keyword evidence="2 6" id="KW-0479">Metal-binding</keyword>
<reference evidence="7 8" key="1">
    <citation type="journal article" date="2019" name="PLoS ONE">
        <title>Comparative genome analysis indicates high evolutionary potential of pathogenicity genes in Colletotrichum tanaceti.</title>
        <authorList>
            <person name="Lelwala R.V."/>
            <person name="Korhonen P.K."/>
            <person name="Young N.D."/>
            <person name="Scott J.B."/>
            <person name="Ades P.A."/>
            <person name="Gasser R.B."/>
            <person name="Taylor P.W.J."/>
        </authorList>
    </citation>
    <scope>NUCLEOTIDE SEQUENCE [LARGE SCALE GENOMIC DNA]</scope>
    <source>
        <strain evidence="7">BRIP57314</strain>
    </source>
</reference>
<dbReference type="EMBL" id="PJEX01000144">
    <property type="protein sequence ID" value="TKW54286.1"/>
    <property type="molecule type" value="Genomic_DNA"/>
</dbReference>
<dbReference type="GO" id="GO:0000287">
    <property type="term" value="F:magnesium ion binding"/>
    <property type="evidence" value="ECO:0007669"/>
    <property type="project" value="UniProtKB-UniRule"/>
</dbReference>
<name>A0A4V6DGV8_9PEZI</name>
<dbReference type="Proteomes" id="UP000310108">
    <property type="component" value="Unassembled WGS sequence"/>
</dbReference>
<keyword evidence="3 6" id="KW-0378">Hydrolase</keyword>
<comment type="similarity">
    <text evidence="6">Belongs to the HAD-like hydrolase superfamily. MasA/MtnC family.</text>
</comment>
<feature type="binding site" evidence="6">
    <location>
        <position position="165"/>
    </location>
    <ligand>
        <name>substrate</name>
    </ligand>
</feature>
<keyword evidence="6" id="KW-0963">Cytoplasm</keyword>
<dbReference type="EC" id="3.1.3.77" evidence="6"/>
<comment type="caution">
    <text evidence="7">The sequence shown here is derived from an EMBL/GenBank/DDBJ whole genome shotgun (WGS) entry which is preliminary data.</text>
</comment>
<dbReference type="SFLD" id="SFLDG01133">
    <property type="entry name" value="C1.5.4:_Enolase-phosphatase_Li"/>
    <property type="match status" value="1"/>
</dbReference>
<comment type="subunit">
    <text evidence="6">Monomer.</text>
</comment>
<dbReference type="STRING" id="1306861.A0A4V6DGV8"/>
<evidence type="ECO:0000256" key="1">
    <source>
        <dbReference type="ARBA" id="ARBA00022605"/>
    </source>
</evidence>
<comment type="function">
    <text evidence="6">Bifunctional enzyme that catalyzes the enolization of 2,3-diketo-5-methylthiopentyl-1-phosphate (DK-MTP-1-P) into the intermediate 2-hydroxy-3-keto-5-methylthiopentenyl-1-phosphate (HK-MTPenyl-1-P), which is then dephosphorylated to form the acireductone 1,2-dihydroxy-3-keto-5-methylthiopentene (DHK-MTPene).</text>
</comment>
<dbReference type="GO" id="GO:0005737">
    <property type="term" value="C:cytoplasm"/>
    <property type="evidence" value="ECO:0007669"/>
    <property type="project" value="UniProtKB-SubCell"/>
</dbReference>
<dbReference type="HAMAP" id="MF_03117">
    <property type="entry name" value="Salvage_MtnC_euk"/>
    <property type="match status" value="1"/>
</dbReference>
<evidence type="ECO:0000256" key="3">
    <source>
        <dbReference type="ARBA" id="ARBA00022801"/>
    </source>
</evidence>
<evidence type="ECO:0000256" key="4">
    <source>
        <dbReference type="ARBA" id="ARBA00022842"/>
    </source>
</evidence>
<keyword evidence="4 6" id="KW-0460">Magnesium</keyword>
<organism evidence="7 8">
    <name type="scientific">Colletotrichum tanaceti</name>
    <dbReference type="NCBI Taxonomy" id="1306861"/>
    <lineage>
        <taxon>Eukaryota</taxon>
        <taxon>Fungi</taxon>
        <taxon>Dikarya</taxon>
        <taxon>Ascomycota</taxon>
        <taxon>Pezizomycotina</taxon>
        <taxon>Sordariomycetes</taxon>
        <taxon>Hypocreomycetidae</taxon>
        <taxon>Glomerellales</taxon>
        <taxon>Glomerellaceae</taxon>
        <taxon>Colletotrichum</taxon>
        <taxon>Colletotrichum destructivum species complex</taxon>
    </lineage>
</organism>
<evidence type="ECO:0000256" key="6">
    <source>
        <dbReference type="HAMAP-Rule" id="MF_03117"/>
    </source>
</evidence>
<protein>
    <recommendedName>
        <fullName evidence="6">Enolase-phosphatase E1</fullName>
        <ecNumber evidence="6">3.1.3.77</ecNumber>
    </recommendedName>
    <alternativeName>
        <fullName evidence="6">2,3-diketo-5-methylthio-1-phosphopentane phosphatase</fullName>
    </alternativeName>
</protein>
<sequence length="241" mass="26625">MSTNLSAVKVVLLDIEGTVCPISFVKDVLYPYAVDVLPATLDKQWDSPDFAVYRNAFPEDCMSNRSAFEAHFRDLVRRDVKASYLKALQGYLWKEGYRSGKIKAPLFPDVSERLLSWKDAGLRLVTYSSGSVPAQKLFFGYTDAQPSDLTPLVSDWFDTVNAGLKTEPSSYASILSNFEDTKPEEWLFLSDNPNEVLAAIAAGMQSIPVVRPGNAPLPADLNPTLQPIGDFNELKGLGSKH</sequence>
<evidence type="ECO:0000313" key="7">
    <source>
        <dbReference type="EMBL" id="TKW54286.1"/>
    </source>
</evidence>
<dbReference type="NCBIfam" id="TIGR01691">
    <property type="entry name" value="enolase-ppase"/>
    <property type="match status" value="1"/>
</dbReference>
<dbReference type="AlphaFoldDB" id="A0A4V6DGV8"/>